<gene>
    <name evidence="1" type="ORF">LOK49_LG09G02319</name>
</gene>
<sequence length="174" mass="19040">MPIPIPTHTVPFHSLESSSICDGDGSGEMAMAVAVALLMKPETTVYLEERVNDSAEKLKKNPSGLLCFSFMFTDFNHISYVGMTLTSTSTSNSNPDTLNLKNDQKQTESKVSSPPTSEFPDGSQSTDSNLDNPDHENGKEEEKSEVTASFDQKLNPQQIKILICESITAIYESI</sequence>
<proteinExistence type="predicted"/>
<organism evidence="1 2">
    <name type="scientific">Camellia lanceoleosa</name>
    <dbReference type="NCBI Taxonomy" id="1840588"/>
    <lineage>
        <taxon>Eukaryota</taxon>
        <taxon>Viridiplantae</taxon>
        <taxon>Streptophyta</taxon>
        <taxon>Embryophyta</taxon>
        <taxon>Tracheophyta</taxon>
        <taxon>Spermatophyta</taxon>
        <taxon>Magnoliopsida</taxon>
        <taxon>eudicotyledons</taxon>
        <taxon>Gunneridae</taxon>
        <taxon>Pentapetalae</taxon>
        <taxon>asterids</taxon>
        <taxon>Ericales</taxon>
        <taxon>Theaceae</taxon>
        <taxon>Camellia</taxon>
    </lineage>
</organism>
<name>A0ACC0GK25_9ERIC</name>
<keyword evidence="2" id="KW-1185">Reference proteome</keyword>
<dbReference type="Proteomes" id="UP001060215">
    <property type="component" value="Chromosome 8"/>
</dbReference>
<comment type="caution">
    <text evidence="1">The sequence shown here is derived from an EMBL/GenBank/DDBJ whole genome shotgun (WGS) entry which is preliminary data.</text>
</comment>
<evidence type="ECO:0000313" key="1">
    <source>
        <dbReference type="EMBL" id="KAI8001319.1"/>
    </source>
</evidence>
<accession>A0ACC0GK25</accession>
<reference evidence="1 2" key="1">
    <citation type="journal article" date="2022" name="Plant J.">
        <title>Chromosome-level genome of Camellia lanceoleosa provides a valuable resource for understanding genome evolution and self-incompatibility.</title>
        <authorList>
            <person name="Gong W."/>
            <person name="Xiao S."/>
            <person name="Wang L."/>
            <person name="Liao Z."/>
            <person name="Chang Y."/>
            <person name="Mo W."/>
            <person name="Hu G."/>
            <person name="Li W."/>
            <person name="Zhao G."/>
            <person name="Zhu H."/>
            <person name="Hu X."/>
            <person name="Ji K."/>
            <person name="Xiang X."/>
            <person name="Song Q."/>
            <person name="Yuan D."/>
            <person name="Jin S."/>
            <person name="Zhang L."/>
        </authorList>
    </citation>
    <scope>NUCLEOTIDE SEQUENCE [LARGE SCALE GENOMIC DNA]</scope>
    <source>
        <strain evidence="1">SQ_2022a</strain>
    </source>
</reference>
<dbReference type="EMBL" id="CM045765">
    <property type="protein sequence ID" value="KAI8001319.1"/>
    <property type="molecule type" value="Genomic_DNA"/>
</dbReference>
<evidence type="ECO:0000313" key="2">
    <source>
        <dbReference type="Proteomes" id="UP001060215"/>
    </source>
</evidence>
<protein>
    <submittedName>
        <fullName evidence="1">Uncharacterized protein</fullName>
    </submittedName>
</protein>